<organism evidence="2 3">
    <name type="scientific">Pycnococcus provasolii</name>
    <dbReference type="NCBI Taxonomy" id="41880"/>
    <lineage>
        <taxon>Eukaryota</taxon>
        <taxon>Viridiplantae</taxon>
        <taxon>Chlorophyta</taxon>
        <taxon>Pseudoscourfieldiophyceae</taxon>
        <taxon>Pseudoscourfieldiales</taxon>
        <taxon>Pycnococcaceae</taxon>
        <taxon>Pycnococcus</taxon>
    </lineage>
</organism>
<comment type="caution">
    <text evidence="2">The sequence shown here is derived from an EMBL/GenBank/DDBJ whole genome shotgun (WGS) entry which is preliminary data.</text>
</comment>
<reference evidence="2" key="1">
    <citation type="submission" date="2020-10" db="EMBL/GenBank/DDBJ databases">
        <title>Unveiling of a novel bifunctional photoreceptor, Dualchrome1, isolated from a cosmopolitan green alga.</title>
        <authorList>
            <person name="Suzuki S."/>
            <person name="Kawachi M."/>
        </authorList>
    </citation>
    <scope>NUCLEOTIDE SEQUENCE</scope>
    <source>
        <strain evidence="2">NIES 2893</strain>
    </source>
</reference>
<evidence type="ECO:0000313" key="3">
    <source>
        <dbReference type="Proteomes" id="UP000660262"/>
    </source>
</evidence>
<name>A0A830HJG0_9CHLO</name>
<evidence type="ECO:0000256" key="1">
    <source>
        <dbReference type="SAM" id="MobiDB-lite"/>
    </source>
</evidence>
<keyword evidence="3" id="KW-1185">Reference proteome</keyword>
<dbReference type="Proteomes" id="UP000660262">
    <property type="component" value="Unassembled WGS sequence"/>
</dbReference>
<protein>
    <submittedName>
        <fullName evidence="2">Uncharacterized protein</fullName>
    </submittedName>
</protein>
<feature type="region of interest" description="Disordered" evidence="1">
    <location>
        <begin position="55"/>
        <end position="100"/>
    </location>
</feature>
<dbReference type="EMBL" id="BNJQ01000016">
    <property type="protein sequence ID" value="GHP07264.1"/>
    <property type="molecule type" value="Genomic_DNA"/>
</dbReference>
<dbReference type="AlphaFoldDB" id="A0A830HJG0"/>
<proteinExistence type="predicted"/>
<sequence length="137" mass="15174">MELARELGFSRDVSSLRRQITAVDRRFHAMRLQERLDDDDRLDALLEQIERRGAEVSTNATSGRRTAKVKNVPARGGRMAARSTAAPARRAAPGQLESLAGTEQALEQVRVHLGDMERRLARGGADAVEVPVEEEDE</sequence>
<evidence type="ECO:0000313" key="2">
    <source>
        <dbReference type="EMBL" id="GHP07264.1"/>
    </source>
</evidence>
<feature type="compositionally biased region" description="Low complexity" evidence="1">
    <location>
        <begin position="78"/>
        <end position="92"/>
    </location>
</feature>
<gene>
    <name evidence="2" type="ORF">PPROV_000600500</name>
</gene>
<accession>A0A830HJG0</accession>